<gene>
    <name evidence="1" type="ORF">H8695_05390</name>
</gene>
<evidence type="ECO:0000313" key="1">
    <source>
        <dbReference type="EMBL" id="MBC8536124.1"/>
    </source>
</evidence>
<organism evidence="1 2">
    <name type="scientific">Feifania hominis</name>
    <dbReference type="NCBI Taxonomy" id="2763660"/>
    <lineage>
        <taxon>Bacteria</taxon>
        <taxon>Bacillati</taxon>
        <taxon>Bacillota</taxon>
        <taxon>Clostridia</taxon>
        <taxon>Eubacteriales</taxon>
        <taxon>Feifaniaceae</taxon>
        <taxon>Feifania</taxon>
    </lineage>
</organism>
<keyword evidence="2" id="KW-1185">Reference proteome</keyword>
<dbReference type="InterPro" id="IPR036866">
    <property type="entry name" value="RibonucZ/Hydroxyglut_hydro"/>
</dbReference>
<dbReference type="PANTHER" id="PTHR39189:SF1">
    <property type="entry name" value="UPF0173 METAL-DEPENDENT HYDROLASE YTKL"/>
    <property type="match status" value="1"/>
</dbReference>
<dbReference type="Pfam" id="PF13483">
    <property type="entry name" value="Lactamase_B_3"/>
    <property type="match status" value="1"/>
</dbReference>
<dbReference type="RefSeq" id="WP_249299876.1">
    <property type="nucleotide sequence ID" value="NZ_JACRSP010000002.1"/>
</dbReference>
<dbReference type="EMBL" id="JACRSP010000002">
    <property type="protein sequence ID" value="MBC8536124.1"/>
    <property type="molecule type" value="Genomic_DNA"/>
</dbReference>
<name>A0A926DE35_9FIRM</name>
<dbReference type="AlphaFoldDB" id="A0A926DE35"/>
<dbReference type="Proteomes" id="UP000620366">
    <property type="component" value="Unassembled WGS sequence"/>
</dbReference>
<dbReference type="PANTHER" id="PTHR39189">
    <property type="entry name" value="UPF0173 METAL-DEPENDENT HYDROLASE YTKL"/>
    <property type="match status" value="1"/>
</dbReference>
<evidence type="ECO:0000313" key="2">
    <source>
        <dbReference type="Proteomes" id="UP000620366"/>
    </source>
</evidence>
<reference evidence="1" key="1">
    <citation type="submission" date="2020-08" db="EMBL/GenBank/DDBJ databases">
        <title>Genome public.</title>
        <authorList>
            <person name="Liu C."/>
            <person name="Sun Q."/>
        </authorList>
    </citation>
    <scope>NUCLEOTIDE SEQUENCE</scope>
    <source>
        <strain evidence="1">BX7</strain>
    </source>
</reference>
<comment type="caution">
    <text evidence="1">The sequence shown here is derived from an EMBL/GenBank/DDBJ whole genome shotgun (WGS) entry which is preliminary data.</text>
</comment>
<sequence length="196" mass="21242">MAKLYYQGHGSYRLCSDEGTVVYVDPYAGDGYELPADVILVTHDHYDHNVIDLPGRKPGCAVITWREALEGGVHRSFAVGGVQMQAVPASNRNHDPNVCVGFLITVDGVKLYAAGDTSKTEAMAGMAALELDYALLPIDGVYNMDPAEAAECSRLIGAKHTIPIHMKPGELFDEEMARAFRGKDPLIVRPGQEIAL</sequence>
<dbReference type="SUPFAM" id="SSF56281">
    <property type="entry name" value="Metallo-hydrolase/oxidoreductase"/>
    <property type="match status" value="1"/>
</dbReference>
<proteinExistence type="predicted"/>
<protein>
    <submittedName>
        <fullName evidence="1">MBL fold metallo-hydrolase</fullName>
    </submittedName>
</protein>
<accession>A0A926DE35</accession>
<dbReference type="Gene3D" id="3.60.15.10">
    <property type="entry name" value="Ribonuclease Z/Hydroxyacylglutathione hydrolase-like"/>
    <property type="match status" value="1"/>
</dbReference>